<evidence type="ECO:0000313" key="5">
    <source>
        <dbReference type="EMBL" id="HIU36101.1"/>
    </source>
</evidence>
<dbReference type="Proteomes" id="UP000824071">
    <property type="component" value="Unassembled WGS sequence"/>
</dbReference>
<evidence type="ECO:0000256" key="1">
    <source>
        <dbReference type="ARBA" id="ARBA00006068"/>
    </source>
</evidence>
<dbReference type="Pfam" id="PF03816">
    <property type="entry name" value="LytR_cpsA_psr"/>
    <property type="match status" value="1"/>
</dbReference>
<keyword evidence="3" id="KW-1133">Transmembrane helix</keyword>
<feature type="region of interest" description="Disordered" evidence="2">
    <location>
        <begin position="26"/>
        <end position="51"/>
    </location>
</feature>
<evidence type="ECO:0000256" key="3">
    <source>
        <dbReference type="SAM" id="Phobius"/>
    </source>
</evidence>
<reference evidence="5" key="1">
    <citation type="submission" date="2020-10" db="EMBL/GenBank/DDBJ databases">
        <authorList>
            <person name="Gilroy R."/>
        </authorList>
    </citation>
    <scope>NUCLEOTIDE SEQUENCE</scope>
    <source>
        <strain evidence="5">ChiGjej1B1-19959</strain>
    </source>
</reference>
<evidence type="ECO:0000313" key="6">
    <source>
        <dbReference type="Proteomes" id="UP000824071"/>
    </source>
</evidence>
<dbReference type="PANTHER" id="PTHR33392">
    <property type="entry name" value="POLYISOPRENYL-TEICHOIC ACID--PEPTIDOGLYCAN TEICHOIC ACID TRANSFERASE TAGU"/>
    <property type="match status" value="1"/>
</dbReference>
<organism evidence="5 6">
    <name type="scientific">Candidatus Fimenecus excrementigallinarum</name>
    <dbReference type="NCBI Taxonomy" id="2840816"/>
    <lineage>
        <taxon>Bacteria</taxon>
        <taxon>Bacillati</taxon>
        <taxon>Bacillota</taxon>
        <taxon>Clostridia</taxon>
        <taxon>Candidatus Fimenecus</taxon>
    </lineage>
</organism>
<evidence type="ECO:0000256" key="2">
    <source>
        <dbReference type="SAM" id="MobiDB-lite"/>
    </source>
</evidence>
<keyword evidence="3" id="KW-0812">Transmembrane</keyword>
<feature type="compositionally biased region" description="Basic residues" evidence="2">
    <location>
        <begin position="34"/>
        <end position="51"/>
    </location>
</feature>
<dbReference type="NCBIfam" id="TIGR00350">
    <property type="entry name" value="lytR_cpsA_psr"/>
    <property type="match status" value="1"/>
</dbReference>
<keyword evidence="3" id="KW-0472">Membrane</keyword>
<feature type="compositionally biased region" description="Low complexity" evidence="2">
    <location>
        <begin position="410"/>
        <end position="456"/>
    </location>
</feature>
<feature type="transmembrane region" description="Helical" evidence="3">
    <location>
        <begin position="71"/>
        <end position="94"/>
    </location>
</feature>
<reference evidence="5" key="2">
    <citation type="journal article" date="2021" name="PeerJ">
        <title>Extensive microbial diversity within the chicken gut microbiome revealed by metagenomics and culture.</title>
        <authorList>
            <person name="Gilroy R."/>
            <person name="Ravi A."/>
            <person name="Getino M."/>
            <person name="Pursley I."/>
            <person name="Horton D.L."/>
            <person name="Alikhan N.F."/>
            <person name="Baker D."/>
            <person name="Gharbi K."/>
            <person name="Hall N."/>
            <person name="Watson M."/>
            <person name="Adriaenssens E.M."/>
            <person name="Foster-Nyarko E."/>
            <person name="Jarju S."/>
            <person name="Secka A."/>
            <person name="Antonio M."/>
            <person name="Oren A."/>
            <person name="Chaudhuri R.R."/>
            <person name="La Ragione R."/>
            <person name="Hildebrand F."/>
            <person name="Pallen M.J."/>
        </authorList>
    </citation>
    <scope>NUCLEOTIDE SEQUENCE</scope>
    <source>
        <strain evidence="5">ChiGjej1B1-19959</strain>
    </source>
</reference>
<dbReference type="AlphaFoldDB" id="A0A9D1LEQ9"/>
<dbReference type="EMBL" id="DVMW01000035">
    <property type="protein sequence ID" value="HIU36101.1"/>
    <property type="molecule type" value="Genomic_DNA"/>
</dbReference>
<name>A0A9D1LEQ9_9FIRM</name>
<dbReference type="InterPro" id="IPR050922">
    <property type="entry name" value="LytR/CpsA/Psr_CW_biosynth"/>
</dbReference>
<sequence>MANEHRRSEDREVELERKLDAKVDRKYREEQAKARRKQRKKAARAEKRKNSKFRNSKFGKKWFGMKKWKRVVVYVVLALLLLALIAFGAVYGVYSGFRNDIDEDNLGITPDIEEKYGETDIFNVALFGVDTRDENSFSGRSDSIIIVSVDKANKTVKLSSILRDSYVAIDGHKNQKITHAYAFGGAELAIKTINQNFGMNITDYVTVNFYKLAEAIDILGGVDVEVSEKERKEINNIGDDDNRNFPYLESSGMVHLNGEQAVVYARIRNIDSDVARAERQRKLLSALLVKARQVNPSQYASLLRTFMGMCETSLSFSEVMSYAPMITQDLTIQTLVVPGDEDNAIGGIYEGAWVWRYDLAAATERLHMFIYGEVPESVSSVNTGSYYDDSDDRDTDSDRDTGDREEDETTTVPHTTRPVTTTVPETTVPSTTVPATTVPETTVPETTAPEATEPGTDAQPNPPQAAA</sequence>
<dbReference type="InterPro" id="IPR004474">
    <property type="entry name" value="LytR_CpsA_psr"/>
</dbReference>
<comment type="caution">
    <text evidence="5">The sequence shown here is derived from an EMBL/GenBank/DDBJ whole genome shotgun (WGS) entry which is preliminary data.</text>
</comment>
<evidence type="ECO:0000259" key="4">
    <source>
        <dbReference type="Pfam" id="PF03816"/>
    </source>
</evidence>
<protein>
    <submittedName>
        <fullName evidence="5">LCP family protein</fullName>
    </submittedName>
</protein>
<accession>A0A9D1LEQ9</accession>
<gene>
    <name evidence="5" type="ORF">IAC53_05820</name>
</gene>
<comment type="similarity">
    <text evidence="1">Belongs to the LytR/CpsA/Psr (LCP) family.</text>
</comment>
<proteinExistence type="inferred from homology"/>
<feature type="region of interest" description="Disordered" evidence="2">
    <location>
        <begin position="380"/>
        <end position="467"/>
    </location>
</feature>
<dbReference type="Gene3D" id="3.40.630.190">
    <property type="entry name" value="LCP protein"/>
    <property type="match status" value="1"/>
</dbReference>
<feature type="domain" description="Cell envelope-related transcriptional attenuator" evidence="4">
    <location>
        <begin position="140"/>
        <end position="291"/>
    </location>
</feature>
<dbReference type="PANTHER" id="PTHR33392:SF6">
    <property type="entry name" value="POLYISOPRENYL-TEICHOIC ACID--PEPTIDOGLYCAN TEICHOIC ACID TRANSFERASE TAGU"/>
    <property type="match status" value="1"/>
</dbReference>